<comment type="caution">
    <text evidence="1">The sequence shown here is derived from an EMBL/GenBank/DDBJ whole genome shotgun (WGS) entry which is preliminary data.</text>
</comment>
<name>A0ACB0ITU1_TRIPR</name>
<evidence type="ECO:0000313" key="1">
    <source>
        <dbReference type="EMBL" id="CAJ2635445.1"/>
    </source>
</evidence>
<dbReference type="EMBL" id="CASHSV030000002">
    <property type="protein sequence ID" value="CAJ2635445.1"/>
    <property type="molecule type" value="Genomic_DNA"/>
</dbReference>
<protein>
    <submittedName>
        <fullName evidence="1">Uncharacterized protein</fullName>
    </submittedName>
</protein>
<accession>A0ACB0ITU1</accession>
<organism evidence="1 2">
    <name type="scientific">Trifolium pratense</name>
    <name type="common">Red clover</name>
    <dbReference type="NCBI Taxonomy" id="57577"/>
    <lineage>
        <taxon>Eukaryota</taxon>
        <taxon>Viridiplantae</taxon>
        <taxon>Streptophyta</taxon>
        <taxon>Embryophyta</taxon>
        <taxon>Tracheophyta</taxon>
        <taxon>Spermatophyta</taxon>
        <taxon>Magnoliopsida</taxon>
        <taxon>eudicotyledons</taxon>
        <taxon>Gunneridae</taxon>
        <taxon>Pentapetalae</taxon>
        <taxon>rosids</taxon>
        <taxon>fabids</taxon>
        <taxon>Fabales</taxon>
        <taxon>Fabaceae</taxon>
        <taxon>Papilionoideae</taxon>
        <taxon>50 kb inversion clade</taxon>
        <taxon>NPAAA clade</taxon>
        <taxon>Hologalegina</taxon>
        <taxon>IRL clade</taxon>
        <taxon>Trifolieae</taxon>
        <taxon>Trifolium</taxon>
    </lineage>
</organism>
<keyword evidence="2" id="KW-1185">Reference proteome</keyword>
<gene>
    <name evidence="1" type="ORF">MILVUS5_LOCUS6124</name>
</gene>
<dbReference type="Proteomes" id="UP001177021">
    <property type="component" value="Unassembled WGS sequence"/>
</dbReference>
<proteinExistence type="predicted"/>
<evidence type="ECO:0000313" key="2">
    <source>
        <dbReference type="Proteomes" id="UP001177021"/>
    </source>
</evidence>
<reference evidence="1" key="1">
    <citation type="submission" date="2023-10" db="EMBL/GenBank/DDBJ databases">
        <authorList>
            <person name="Rodriguez Cubillos JULIANA M."/>
            <person name="De Vega J."/>
        </authorList>
    </citation>
    <scope>NUCLEOTIDE SEQUENCE</scope>
</reference>
<sequence>MRVLQFMHFVENNKEIDVARVIADQMKEIVLTGLRPTKLRGNASLGYPGLIMGLIKEQAHMTIPEEAVDFKLKEIDDAEARRLCKHRRRTSRRQSSVPQPANPPSFPPTRYPPLDPLTFHNMVSYNWDLHDAGYRAMQAVHQSIYNTQVVQPVMTPDQFATYVQWPGDRPFIPGGGSTSGTNANMGDTGAGVGSGANTFDDPGDFDIDDQTTLRQMMDSLNRGGSDDEMAEEDQTSVSDEF</sequence>